<dbReference type="Pfam" id="PF00366">
    <property type="entry name" value="Ribosomal_S17"/>
    <property type="match status" value="1"/>
</dbReference>
<comment type="subunit">
    <text evidence="6">Part of the 30S ribosomal subunit.</text>
</comment>
<dbReference type="OrthoDB" id="9811714at2"/>
<dbReference type="InterPro" id="IPR000266">
    <property type="entry name" value="Ribosomal_uS17"/>
</dbReference>
<reference evidence="7 8" key="1">
    <citation type="submission" date="2010-08" db="EMBL/GenBank/DDBJ databases">
        <title>Complete sequence of Clostridium cellulovorans 743B.</title>
        <authorList>
            <consortium name="US DOE Joint Genome Institute"/>
            <person name="Lucas S."/>
            <person name="Copeland A."/>
            <person name="Lapidus A."/>
            <person name="Cheng J.-F."/>
            <person name="Bruce D."/>
            <person name="Goodwin L."/>
            <person name="Pitluck S."/>
            <person name="Chertkov O."/>
            <person name="Detter J.C."/>
            <person name="Han C."/>
            <person name="Tapia R."/>
            <person name="Land M."/>
            <person name="Hauser L."/>
            <person name="Chang Y.-J."/>
            <person name="Jeffries C."/>
            <person name="Kyrpides N."/>
            <person name="Ivanova N."/>
            <person name="Mikhailova N."/>
            <person name="Hemme C.L."/>
            <person name="Woyke T."/>
        </authorList>
    </citation>
    <scope>NUCLEOTIDE SEQUENCE [LARGE SCALE GENOMIC DNA]</scope>
    <source>
        <strain evidence="8">ATCC 35296 / DSM 3052 / OCM 3 / 743B</strain>
    </source>
</reference>
<dbReference type="STRING" id="573061.Clocel_3724"/>
<evidence type="ECO:0000256" key="4">
    <source>
        <dbReference type="ARBA" id="ARBA00022980"/>
    </source>
</evidence>
<gene>
    <name evidence="6" type="primary">rpsQ</name>
    <name evidence="7" type="ordered locus">Clocel_3724</name>
</gene>
<dbReference type="GO" id="GO:0006412">
    <property type="term" value="P:translation"/>
    <property type="evidence" value="ECO:0007669"/>
    <property type="project" value="UniProtKB-UniRule"/>
</dbReference>
<accession>D9SX91</accession>
<dbReference type="SUPFAM" id="SSF50249">
    <property type="entry name" value="Nucleic acid-binding proteins"/>
    <property type="match status" value="1"/>
</dbReference>
<organism evidence="7 8">
    <name type="scientific">Clostridium cellulovorans (strain ATCC 35296 / DSM 3052 / OCM 3 / 743B)</name>
    <dbReference type="NCBI Taxonomy" id="573061"/>
    <lineage>
        <taxon>Bacteria</taxon>
        <taxon>Bacillati</taxon>
        <taxon>Bacillota</taxon>
        <taxon>Clostridia</taxon>
        <taxon>Eubacteriales</taxon>
        <taxon>Clostridiaceae</taxon>
        <taxon>Clostridium</taxon>
    </lineage>
</organism>
<comment type="similarity">
    <text evidence="1 6">Belongs to the universal ribosomal protein uS17 family.</text>
</comment>
<dbReference type="PANTHER" id="PTHR10744:SF1">
    <property type="entry name" value="SMALL RIBOSOMAL SUBUNIT PROTEIN US17M"/>
    <property type="match status" value="1"/>
</dbReference>
<sequence length="84" mass="9907">MERTMRKTRIGRVVSDKMNKTIVVAVETKVRHPLYGKTVNRTTKFKVHDENNEANVNDRVEIMETRPLSKDKNWRLVKIVEKAK</sequence>
<dbReference type="EMBL" id="CP002160">
    <property type="protein sequence ID" value="ADL53394.1"/>
    <property type="molecule type" value="Genomic_DNA"/>
</dbReference>
<keyword evidence="5 6" id="KW-0687">Ribonucleoprotein</keyword>
<evidence type="ECO:0000256" key="3">
    <source>
        <dbReference type="ARBA" id="ARBA00022884"/>
    </source>
</evidence>
<dbReference type="eggNOG" id="COG0186">
    <property type="taxonomic scope" value="Bacteria"/>
</dbReference>
<dbReference type="NCBIfam" id="NF004123">
    <property type="entry name" value="PRK05610.1"/>
    <property type="match status" value="1"/>
</dbReference>
<dbReference type="Proteomes" id="UP000002730">
    <property type="component" value="Chromosome"/>
</dbReference>
<dbReference type="GO" id="GO:0019843">
    <property type="term" value="F:rRNA binding"/>
    <property type="evidence" value="ECO:0007669"/>
    <property type="project" value="UniProtKB-UniRule"/>
</dbReference>
<dbReference type="Gene3D" id="2.40.50.140">
    <property type="entry name" value="Nucleic acid-binding proteins"/>
    <property type="match status" value="1"/>
</dbReference>
<keyword evidence="3 6" id="KW-0694">RNA-binding</keyword>
<protein>
    <recommendedName>
        <fullName evidence="6">Small ribosomal subunit protein uS17</fullName>
    </recommendedName>
</protein>
<dbReference type="GO" id="GO:0022627">
    <property type="term" value="C:cytosolic small ribosomal subunit"/>
    <property type="evidence" value="ECO:0007669"/>
    <property type="project" value="UniProtKB-UniRule"/>
</dbReference>
<comment type="function">
    <text evidence="6">One of the primary rRNA binding proteins, it binds specifically to the 5'-end of 16S ribosomal RNA.</text>
</comment>
<name>D9SX91_CLOC7</name>
<evidence type="ECO:0000256" key="5">
    <source>
        <dbReference type="ARBA" id="ARBA00023274"/>
    </source>
</evidence>
<keyword evidence="2 6" id="KW-0699">rRNA-binding</keyword>
<evidence type="ECO:0000256" key="1">
    <source>
        <dbReference type="ARBA" id="ARBA00010254"/>
    </source>
</evidence>
<proteinExistence type="inferred from homology"/>
<dbReference type="CDD" id="cd00364">
    <property type="entry name" value="Ribosomal_uS17"/>
    <property type="match status" value="1"/>
</dbReference>
<keyword evidence="8" id="KW-1185">Reference proteome</keyword>
<dbReference type="GO" id="GO:0003735">
    <property type="term" value="F:structural constituent of ribosome"/>
    <property type="evidence" value="ECO:0007669"/>
    <property type="project" value="UniProtKB-UniRule"/>
</dbReference>
<evidence type="ECO:0000313" key="7">
    <source>
        <dbReference type="EMBL" id="ADL53394.1"/>
    </source>
</evidence>
<dbReference type="InterPro" id="IPR019984">
    <property type="entry name" value="Ribosomal_uS17_bact/chlr"/>
</dbReference>
<dbReference type="HOGENOM" id="CLU_073626_1_0_9"/>
<evidence type="ECO:0000256" key="2">
    <source>
        <dbReference type="ARBA" id="ARBA00022730"/>
    </source>
</evidence>
<dbReference type="RefSeq" id="WP_010073733.1">
    <property type="nucleotide sequence ID" value="NC_014393.1"/>
</dbReference>
<dbReference type="HAMAP" id="MF_01345_B">
    <property type="entry name" value="Ribosomal_uS17_B"/>
    <property type="match status" value="1"/>
</dbReference>
<dbReference type="NCBIfam" id="TIGR03635">
    <property type="entry name" value="uS17_bact"/>
    <property type="match status" value="1"/>
</dbReference>
<dbReference type="PRINTS" id="PR00973">
    <property type="entry name" value="RIBOSOMALS17"/>
</dbReference>
<evidence type="ECO:0000313" key="8">
    <source>
        <dbReference type="Proteomes" id="UP000002730"/>
    </source>
</evidence>
<dbReference type="InterPro" id="IPR012340">
    <property type="entry name" value="NA-bd_OB-fold"/>
</dbReference>
<dbReference type="KEGG" id="ccb:Clocel_3724"/>
<dbReference type="PANTHER" id="PTHR10744">
    <property type="entry name" value="40S RIBOSOMAL PROTEIN S11 FAMILY MEMBER"/>
    <property type="match status" value="1"/>
</dbReference>
<evidence type="ECO:0000256" key="6">
    <source>
        <dbReference type="HAMAP-Rule" id="MF_01345"/>
    </source>
</evidence>
<dbReference type="AlphaFoldDB" id="D9SX91"/>
<dbReference type="FunFam" id="2.40.50.140:FF:000123">
    <property type="entry name" value="30S ribosomal protein S17"/>
    <property type="match status" value="1"/>
</dbReference>
<keyword evidence="4 6" id="KW-0689">Ribosomal protein</keyword>